<accession>A0ABV0JQY6</accession>
<keyword evidence="2" id="KW-1185">Reference proteome</keyword>
<evidence type="ECO:0000313" key="2">
    <source>
        <dbReference type="Proteomes" id="UP001442494"/>
    </source>
</evidence>
<protein>
    <submittedName>
        <fullName evidence="1">Uncharacterized protein</fullName>
    </submittedName>
</protein>
<dbReference type="RefSeq" id="WP_190420904.1">
    <property type="nucleotide sequence ID" value="NZ_JAMPKK010000033.1"/>
</dbReference>
<dbReference type="Proteomes" id="UP001442494">
    <property type="component" value="Unassembled WGS sequence"/>
</dbReference>
<comment type="caution">
    <text evidence="1">The sequence shown here is derived from an EMBL/GenBank/DDBJ whole genome shotgun (WGS) entry which is preliminary data.</text>
</comment>
<gene>
    <name evidence="1" type="ORF">NDI37_15550</name>
</gene>
<sequence>MIVQLPVEELVALRPKVEERLDTLTMIEVAETQFQSREPEEDIDNEEA</sequence>
<organism evidence="1 2">
    <name type="scientific">Funiculus sociatus GB2-A5</name>
    <dbReference type="NCBI Taxonomy" id="2933946"/>
    <lineage>
        <taxon>Bacteria</taxon>
        <taxon>Bacillati</taxon>
        <taxon>Cyanobacteriota</taxon>
        <taxon>Cyanophyceae</taxon>
        <taxon>Coleofasciculales</taxon>
        <taxon>Coleofasciculaceae</taxon>
        <taxon>Funiculus</taxon>
    </lineage>
</organism>
<name>A0ABV0JQY6_9CYAN</name>
<reference evidence="1 2" key="1">
    <citation type="submission" date="2022-04" db="EMBL/GenBank/DDBJ databases">
        <title>Positive selection, recombination, and allopatry shape intraspecific diversity of widespread and dominant cyanobacteria.</title>
        <authorList>
            <person name="Wei J."/>
            <person name="Shu W."/>
            <person name="Hu C."/>
        </authorList>
    </citation>
    <scope>NUCLEOTIDE SEQUENCE [LARGE SCALE GENOMIC DNA]</scope>
    <source>
        <strain evidence="1 2">GB2-A5</strain>
    </source>
</reference>
<proteinExistence type="predicted"/>
<dbReference type="EMBL" id="JAMPKK010000033">
    <property type="protein sequence ID" value="MEP0865885.1"/>
    <property type="molecule type" value="Genomic_DNA"/>
</dbReference>
<evidence type="ECO:0000313" key="1">
    <source>
        <dbReference type="EMBL" id="MEP0865885.1"/>
    </source>
</evidence>